<dbReference type="GO" id="GO:0005737">
    <property type="term" value="C:cytoplasm"/>
    <property type="evidence" value="ECO:0007669"/>
    <property type="project" value="TreeGrafter"/>
</dbReference>
<keyword evidence="16" id="KW-0413">Isomerase</keyword>
<keyword evidence="7" id="KW-0210">Decarboxylase</keyword>
<evidence type="ECO:0000256" key="10">
    <source>
        <dbReference type="ARBA" id="ARBA00023027"/>
    </source>
</evidence>
<dbReference type="InterPro" id="IPR016040">
    <property type="entry name" value="NAD(P)-bd_dom"/>
</dbReference>
<evidence type="ECO:0000256" key="11">
    <source>
        <dbReference type="ARBA" id="ARBA00023034"/>
    </source>
</evidence>
<keyword evidence="14" id="KW-0456">Lyase</keyword>
<dbReference type="GO" id="GO:0042732">
    <property type="term" value="P:D-xylose metabolic process"/>
    <property type="evidence" value="ECO:0007669"/>
    <property type="project" value="InterPro"/>
</dbReference>
<dbReference type="UniPathway" id="UPA00796">
    <property type="reaction ID" value="UER00771"/>
</dbReference>
<accession>A0A6N3AZA5</accession>
<evidence type="ECO:0000256" key="1">
    <source>
        <dbReference type="ARBA" id="ARBA00001911"/>
    </source>
</evidence>
<evidence type="ECO:0000256" key="2">
    <source>
        <dbReference type="ARBA" id="ARBA00004447"/>
    </source>
</evidence>
<dbReference type="PANTHER" id="PTHR43078">
    <property type="entry name" value="UDP-GLUCURONIC ACID DECARBOXYLASE-RELATED"/>
    <property type="match status" value="1"/>
</dbReference>
<dbReference type="GO" id="GO:0070403">
    <property type="term" value="F:NAD+ binding"/>
    <property type="evidence" value="ECO:0007669"/>
    <property type="project" value="InterPro"/>
</dbReference>
<protein>
    <recommendedName>
        <fullName evidence="5">UDP-glucuronate decarboxylase</fullName>
        <ecNumber evidence="5">4.1.1.35</ecNumber>
    </recommendedName>
</protein>
<comment type="subcellular location">
    <subcellularLocation>
        <location evidence="2">Golgi apparatus</location>
        <location evidence="2">Golgi stack membrane</location>
        <topology evidence="2">Single-pass type II membrane protein</topology>
    </subcellularLocation>
</comment>
<dbReference type="CDD" id="cd05230">
    <property type="entry name" value="UGD_SDR_e"/>
    <property type="match status" value="1"/>
</dbReference>
<evidence type="ECO:0000256" key="12">
    <source>
        <dbReference type="ARBA" id="ARBA00023136"/>
    </source>
</evidence>
<feature type="domain" description="NAD(P)-binding" evidence="15">
    <location>
        <begin position="13"/>
        <end position="312"/>
    </location>
</feature>
<dbReference type="EC" id="4.1.1.35" evidence="5"/>
<proteinExistence type="inferred from homology"/>
<dbReference type="RefSeq" id="WP_412442177.1">
    <property type="nucleotide sequence ID" value="NZ_CACRUT010000008.1"/>
</dbReference>
<evidence type="ECO:0000256" key="14">
    <source>
        <dbReference type="ARBA" id="ARBA00023239"/>
    </source>
</evidence>
<keyword evidence="13" id="KW-0325">Glycoprotein</keyword>
<dbReference type="Gene3D" id="3.40.50.720">
    <property type="entry name" value="NAD(P)-binding Rossmann-like Domain"/>
    <property type="match status" value="1"/>
</dbReference>
<keyword evidence="12" id="KW-0472">Membrane</keyword>
<sequence>MTKQEWKTNLRALVVGGAGFVGSHLCRRLLQSGYEEVICVDNLQTGRIANVADLLGSPHFSFFEHDIVNEWPVSGALHEIYHLACPASPVQYQKSPIHTFKTSVLGSIHLLELAKEKGARILFTSTSEVYGDAQVSPQNESYWGNVNPFGVRSCYDEGKRGAETLFHDYHEEYGVDTRIIRIFNTYGPRMSAEDGRVVSNFIVQALRGEPLTIHGDGTQTRSFQYVSDLIEAIVRTMQDGVPHCPINIGNPYEISVNDLAERVLRMTGSRSPIVYKPLPQDDPCRRRPDITLAASVLGGWKPVVGLDEGLSQTIAYFRHLINKAV</sequence>
<keyword evidence="11" id="KW-0333">Golgi apparatus</keyword>
<comment type="cofactor">
    <cofactor evidence="1">
        <name>NAD(+)</name>
        <dbReference type="ChEBI" id="CHEBI:57540"/>
    </cofactor>
</comment>
<evidence type="ECO:0000256" key="9">
    <source>
        <dbReference type="ARBA" id="ARBA00022989"/>
    </source>
</evidence>
<dbReference type="Pfam" id="PF16363">
    <property type="entry name" value="GDP_Man_Dehyd"/>
    <property type="match status" value="1"/>
</dbReference>
<name>A0A6N3AZA5_9BACT</name>
<dbReference type="PANTHER" id="PTHR43078:SF6">
    <property type="entry name" value="UDP-GLUCURONIC ACID DECARBOXYLASE 1"/>
    <property type="match status" value="1"/>
</dbReference>
<keyword evidence="10" id="KW-0520">NAD</keyword>
<dbReference type="GO" id="GO:0048040">
    <property type="term" value="F:UDP-glucuronate decarboxylase activity"/>
    <property type="evidence" value="ECO:0007669"/>
    <property type="project" value="UniProtKB-EC"/>
</dbReference>
<reference evidence="16" key="1">
    <citation type="submission" date="2019-11" db="EMBL/GenBank/DDBJ databases">
        <authorList>
            <person name="Feng L."/>
        </authorList>
    </citation>
    <scope>NUCLEOTIDE SEQUENCE</scope>
    <source>
        <strain evidence="16">PclaraLFYP37</strain>
    </source>
</reference>
<dbReference type="EMBL" id="CACRUT010000008">
    <property type="protein sequence ID" value="VYT96941.1"/>
    <property type="molecule type" value="Genomic_DNA"/>
</dbReference>
<dbReference type="FunFam" id="3.40.50.720:FF:000065">
    <property type="entry name" value="UDP-glucuronic acid decarboxylase 1"/>
    <property type="match status" value="1"/>
</dbReference>
<dbReference type="GO" id="GO:0016853">
    <property type="term" value="F:isomerase activity"/>
    <property type="evidence" value="ECO:0007669"/>
    <property type="project" value="UniProtKB-KW"/>
</dbReference>
<keyword evidence="8" id="KW-0735">Signal-anchor</keyword>
<evidence type="ECO:0000256" key="7">
    <source>
        <dbReference type="ARBA" id="ARBA00022793"/>
    </source>
</evidence>
<evidence type="ECO:0000256" key="13">
    <source>
        <dbReference type="ARBA" id="ARBA00023180"/>
    </source>
</evidence>
<comment type="pathway">
    <text evidence="3">Nucleotide-sugar biosynthesis; UDP-alpha-D-xylose biosynthesis; UDP-alpha-D-xylose from UDP-alpha-D-glucuronate: step 1/1.</text>
</comment>
<dbReference type="SUPFAM" id="SSF51735">
    <property type="entry name" value="NAD(P)-binding Rossmann-fold domains"/>
    <property type="match status" value="1"/>
</dbReference>
<dbReference type="InterPro" id="IPR044516">
    <property type="entry name" value="UXS-like"/>
</dbReference>
<evidence type="ECO:0000256" key="4">
    <source>
        <dbReference type="ARBA" id="ARBA00007505"/>
    </source>
</evidence>
<dbReference type="AlphaFoldDB" id="A0A6N3AZA5"/>
<dbReference type="InterPro" id="IPR036291">
    <property type="entry name" value="NAD(P)-bd_dom_sf"/>
</dbReference>
<evidence type="ECO:0000256" key="8">
    <source>
        <dbReference type="ARBA" id="ARBA00022968"/>
    </source>
</evidence>
<evidence type="ECO:0000256" key="3">
    <source>
        <dbReference type="ARBA" id="ARBA00005100"/>
    </source>
</evidence>
<evidence type="ECO:0000256" key="6">
    <source>
        <dbReference type="ARBA" id="ARBA00022692"/>
    </source>
</evidence>
<keyword evidence="9" id="KW-1133">Transmembrane helix</keyword>
<keyword evidence="6" id="KW-0812">Transmembrane</keyword>
<gene>
    <name evidence="16" type="ORF">PCLFYP37_01597</name>
</gene>
<evidence type="ECO:0000256" key="5">
    <source>
        <dbReference type="ARBA" id="ARBA00012290"/>
    </source>
</evidence>
<evidence type="ECO:0000259" key="15">
    <source>
        <dbReference type="Pfam" id="PF16363"/>
    </source>
</evidence>
<evidence type="ECO:0000313" key="16">
    <source>
        <dbReference type="EMBL" id="VYT96941.1"/>
    </source>
</evidence>
<organism evidence="16">
    <name type="scientific">Paraprevotella clara</name>
    <dbReference type="NCBI Taxonomy" id="454154"/>
    <lineage>
        <taxon>Bacteria</taxon>
        <taxon>Pseudomonadati</taxon>
        <taxon>Bacteroidota</taxon>
        <taxon>Bacteroidia</taxon>
        <taxon>Bacteroidales</taxon>
        <taxon>Prevotellaceae</taxon>
        <taxon>Paraprevotella</taxon>
    </lineage>
</organism>
<comment type="similarity">
    <text evidence="4">Belongs to the NAD(P)-dependent epimerase/dehydratase family. UDP-glucuronic acid decarboxylase subfamily.</text>
</comment>
<dbReference type="GO" id="GO:0033320">
    <property type="term" value="P:UDP-D-xylose biosynthetic process"/>
    <property type="evidence" value="ECO:0007669"/>
    <property type="project" value="UniProtKB-UniPathway"/>
</dbReference>